<feature type="coiled-coil region" evidence="1">
    <location>
        <begin position="1148"/>
        <end position="1175"/>
    </location>
</feature>
<feature type="region of interest" description="Disordered" evidence="2">
    <location>
        <begin position="764"/>
        <end position="791"/>
    </location>
</feature>
<evidence type="ECO:0000313" key="4">
    <source>
        <dbReference type="Proteomes" id="UP000242188"/>
    </source>
</evidence>
<name>A0A210QV06_MIZYE</name>
<feature type="compositionally biased region" description="Basic and acidic residues" evidence="2">
    <location>
        <begin position="660"/>
        <end position="681"/>
    </location>
</feature>
<gene>
    <name evidence="3" type="ORF">KP79_PYT13754</name>
</gene>
<comment type="caution">
    <text evidence="3">The sequence shown here is derived from an EMBL/GenBank/DDBJ whole genome shotgun (WGS) entry which is preliminary data.</text>
</comment>
<feature type="region of interest" description="Disordered" evidence="2">
    <location>
        <begin position="1278"/>
        <end position="1303"/>
    </location>
</feature>
<evidence type="ECO:0000256" key="2">
    <source>
        <dbReference type="SAM" id="MobiDB-lite"/>
    </source>
</evidence>
<feature type="region of interest" description="Disordered" evidence="2">
    <location>
        <begin position="1080"/>
        <end position="1123"/>
    </location>
</feature>
<sequence length="1417" mass="160210">MPLDKPTKILYGRLINKDRPILQKKPRYDNSPLDLEVEGLKQRIDCNIKRHMDIRYEIRTEIDKLRQENMDIAANLHRTDETFYLHQDFNEEVHRLRSMNVRLKSMLCLQDVKSIEAYGPTKSRSAYPKYAEQRKSHNYTTTSHDSGHATRADISGKSSDLFARIDQLEAEMRNFLVENPLPKRNESYQQKHVSDVDIHCSTEGITNNIRGLSINDKPIFVPTKDVQPQTRLQECDRTKGCHANTDGFRCKCQVTHSETASYHHVVGPHAKSNFRIKDESFACDKTNTNMKLSRSKCKNVVFNDIDMPIMNSHWSTDASALSDDRDVNMNSFRSEDRHVLFGNRDMITINPRSTGKGAIPQDGYINMHYRSKDECVLSDDKDINMNSSRKLESMLVMVHPKRSQSGTIVGFDIAENFEVKPTDDFKSLHHENVISADYEPTQPVRQNGVSNLVSNYVVDASITVEDVEIRDIYKNASNDSDSEQSTSSSDMTLKFATPFKIVSSRHIRPRDVPRLNLGDLVSESDVNLVKVTKEAIADLLSDQDQNSDVSYIDLSDGNGCQHMENENMSAADVQHHQGCYSEESEFINDVDDTNATKDRQTSFNNPRNFSDRKSNLSDMIKKLCANEEMSYMQDFFRGDSADDPLTSTNDNKAPAPELEESTKHSLEEHSPFERTKMCDKSTRSNKLNLSIKLSSSVSQTNLDEDVHQMSVRDVDGTDINTDKSVQVMPTDDEEERYGYYVELCNTSMRLTSIIKDMCASRSIPNKQEFPQHPNTSDEPRLPALGVSRNDDSDNNALHVPIKHEPADQLVRPKTIPKQSGANLSSPSYAEDVQLDKNNFPWMFPNDGEQYDNVNTESEETCTIPVTMPTCTMDSARSDVSCIDLSLHEETPNLGSTRREHAVKTCFTSNESPRCGVEENVTNRTEISVDVMDTGRLIVPSELALSCKRRQLLSTSLSESHEDIVRLLNWTNASNYVGAWKDPEHSITDDENSVQEILNSPESMVGSSQRKQLWQPCLLSEYMPKDGEQTKPYYGHENNGKESARSGYDLDSDISCIDLSEEVASISSAQNGPEVKEFLSHEGDEMNTQDVSYRDVSPRWSTSETSSNEESCSSYFTASEDDSVHDGLASPDSLVGYARRDKIWEEDFVANYMRMSSKEQNNKEEAERLIAQSNEDIDSIHAIRIPILLAEADEHTSKDLLISDHEARVIFEAMNSARSDVSCIELIEEEPTLSDIREGHVVKEFLMCKEDNPIPTESGNDILEFGRWAVPIKHTTYELPASEPSSDDQVVISDIDNDDGGSDGTCNDVTSVQAFSDADFCVFDMDDPDPCFAKQNMIEQCDLRLPGEQVQTSICLPFHDTDLHLEIGMNEYVVPRMSDVKKHGPRVTFSVLRELNSKLEKVKQELMESSGMSKWLTL</sequence>
<dbReference type="OrthoDB" id="10518113at2759"/>
<protein>
    <submittedName>
        <fullName evidence="3">Uncharacterized protein</fullName>
    </submittedName>
</protein>
<dbReference type="EMBL" id="NEDP02001767">
    <property type="protein sequence ID" value="OWF52561.1"/>
    <property type="molecule type" value="Genomic_DNA"/>
</dbReference>
<keyword evidence="4" id="KW-1185">Reference proteome</keyword>
<reference evidence="3 4" key="1">
    <citation type="journal article" date="2017" name="Nat. Ecol. Evol.">
        <title>Scallop genome provides insights into evolution of bilaterian karyotype and development.</title>
        <authorList>
            <person name="Wang S."/>
            <person name="Zhang J."/>
            <person name="Jiao W."/>
            <person name="Li J."/>
            <person name="Xun X."/>
            <person name="Sun Y."/>
            <person name="Guo X."/>
            <person name="Huan P."/>
            <person name="Dong B."/>
            <person name="Zhang L."/>
            <person name="Hu X."/>
            <person name="Sun X."/>
            <person name="Wang J."/>
            <person name="Zhao C."/>
            <person name="Wang Y."/>
            <person name="Wang D."/>
            <person name="Huang X."/>
            <person name="Wang R."/>
            <person name="Lv J."/>
            <person name="Li Y."/>
            <person name="Zhang Z."/>
            <person name="Liu B."/>
            <person name="Lu W."/>
            <person name="Hui Y."/>
            <person name="Liang J."/>
            <person name="Zhou Z."/>
            <person name="Hou R."/>
            <person name="Li X."/>
            <person name="Liu Y."/>
            <person name="Li H."/>
            <person name="Ning X."/>
            <person name="Lin Y."/>
            <person name="Zhao L."/>
            <person name="Xing Q."/>
            <person name="Dou J."/>
            <person name="Li Y."/>
            <person name="Mao J."/>
            <person name="Guo H."/>
            <person name="Dou H."/>
            <person name="Li T."/>
            <person name="Mu C."/>
            <person name="Jiang W."/>
            <person name="Fu Q."/>
            <person name="Fu X."/>
            <person name="Miao Y."/>
            <person name="Liu J."/>
            <person name="Yu Q."/>
            <person name="Li R."/>
            <person name="Liao H."/>
            <person name="Li X."/>
            <person name="Kong Y."/>
            <person name="Jiang Z."/>
            <person name="Chourrout D."/>
            <person name="Li R."/>
            <person name="Bao Z."/>
        </authorList>
    </citation>
    <scope>NUCLEOTIDE SEQUENCE [LARGE SCALE GENOMIC DNA]</scope>
    <source>
        <strain evidence="3 4">PY_sf001</strain>
    </source>
</reference>
<organism evidence="3 4">
    <name type="scientific">Mizuhopecten yessoensis</name>
    <name type="common">Japanese scallop</name>
    <name type="synonym">Patinopecten yessoensis</name>
    <dbReference type="NCBI Taxonomy" id="6573"/>
    <lineage>
        <taxon>Eukaryota</taxon>
        <taxon>Metazoa</taxon>
        <taxon>Spiralia</taxon>
        <taxon>Lophotrochozoa</taxon>
        <taxon>Mollusca</taxon>
        <taxon>Bivalvia</taxon>
        <taxon>Autobranchia</taxon>
        <taxon>Pteriomorphia</taxon>
        <taxon>Pectinida</taxon>
        <taxon>Pectinoidea</taxon>
        <taxon>Pectinidae</taxon>
        <taxon>Mizuhopecten</taxon>
    </lineage>
</organism>
<accession>A0A210QV06</accession>
<feature type="compositionally biased region" description="Low complexity" evidence="2">
    <location>
        <begin position="1100"/>
        <end position="1113"/>
    </location>
</feature>
<evidence type="ECO:0000313" key="3">
    <source>
        <dbReference type="EMBL" id="OWF52561.1"/>
    </source>
</evidence>
<feature type="region of interest" description="Disordered" evidence="2">
    <location>
        <begin position="134"/>
        <end position="153"/>
    </location>
</feature>
<evidence type="ECO:0000256" key="1">
    <source>
        <dbReference type="SAM" id="Coils"/>
    </source>
</evidence>
<proteinExistence type="predicted"/>
<keyword evidence="1" id="KW-0175">Coiled coil</keyword>
<dbReference type="Proteomes" id="UP000242188">
    <property type="component" value="Unassembled WGS sequence"/>
</dbReference>
<feature type="region of interest" description="Disordered" evidence="2">
    <location>
        <begin position="637"/>
        <end position="681"/>
    </location>
</feature>